<name>A0A9W5F1X8_9HYPH</name>
<organism evidence="1 2">
    <name type="scientific">Agrobacterium genomosp. 2 str. CFBP 5494</name>
    <dbReference type="NCBI Taxonomy" id="1183436"/>
    <lineage>
        <taxon>Bacteria</taxon>
        <taxon>Pseudomonadati</taxon>
        <taxon>Pseudomonadota</taxon>
        <taxon>Alphaproteobacteria</taxon>
        <taxon>Hyphomicrobiales</taxon>
        <taxon>Rhizobiaceae</taxon>
        <taxon>Rhizobium/Agrobacterium group</taxon>
        <taxon>Agrobacterium</taxon>
        <taxon>Agrobacterium tumefaciens complex</taxon>
    </lineage>
</organism>
<reference evidence="1 2" key="1">
    <citation type="submission" date="2016-01" db="EMBL/GenBank/DDBJ databases">
        <authorList>
            <person name="Regsiter A."/>
            <person name="william w."/>
        </authorList>
    </citation>
    <scope>NUCLEOTIDE SEQUENCE [LARGE SCALE GENOMIC DNA]</scope>
    <source>
        <strain evidence="1 2">CFBP 5494</strain>
    </source>
</reference>
<proteinExistence type="predicted"/>
<gene>
    <name evidence="1" type="ORF">AGR2A_Lc180057</name>
</gene>
<dbReference type="Proteomes" id="UP000191933">
    <property type="component" value="Unassembled WGS sequence"/>
</dbReference>
<evidence type="ECO:0000313" key="1">
    <source>
        <dbReference type="EMBL" id="CUW96452.1"/>
    </source>
</evidence>
<keyword evidence="2" id="KW-1185">Reference proteome</keyword>
<accession>A0A9W5F1X8</accession>
<dbReference type="AlphaFoldDB" id="A0A9W5F1X8"/>
<evidence type="ECO:0000313" key="2">
    <source>
        <dbReference type="Proteomes" id="UP000191933"/>
    </source>
</evidence>
<protein>
    <submittedName>
        <fullName evidence="1">Uncharacterized protein</fullName>
    </submittedName>
</protein>
<dbReference type="EMBL" id="FBVY01000030">
    <property type="protein sequence ID" value="CUW96452.1"/>
    <property type="molecule type" value="Genomic_DNA"/>
</dbReference>
<sequence>MVGLIISAKIPGGVRVRGCDDVPAGAAIAEVIERGKTPGHVIGLVECGGRGGDETDALGDGGQGGKKREGLEGSNGMAAAQCLRGHVQDGEMIGHEKCVEFRSFELLRETRQMGEIEIGVRKGAGITPCARVEADGPHKGAEMQFAIICHWLSLSCRCFGADGSLSHPLAGASPLLACGDDIPVRELARQRLFRL</sequence>
<comment type="caution">
    <text evidence="1">The sequence shown here is derived from an EMBL/GenBank/DDBJ whole genome shotgun (WGS) entry which is preliminary data.</text>
</comment>